<name>A0AAE3AI87_9FIRM</name>
<dbReference type="Pfam" id="PF00881">
    <property type="entry name" value="Nitroreductase"/>
    <property type="match status" value="1"/>
</dbReference>
<evidence type="ECO:0000256" key="1">
    <source>
        <dbReference type="ARBA" id="ARBA00007118"/>
    </source>
</evidence>
<evidence type="ECO:0000313" key="4">
    <source>
        <dbReference type="EMBL" id="MCC2130795.1"/>
    </source>
</evidence>
<dbReference type="PANTHER" id="PTHR43673">
    <property type="entry name" value="NAD(P)H NITROREDUCTASE YDGI-RELATED"/>
    <property type="match status" value="1"/>
</dbReference>
<evidence type="ECO:0000256" key="2">
    <source>
        <dbReference type="ARBA" id="ARBA00023002"/>
    </source>
</evidence>
<feature type="domain" description="Nitroreductase" evidence="3">
    <location>
        <begin position="7"/>
        <end position="158"/>
    </location>
</feature>
<comment type="caution">
    <text evidence="4">The sequence shown here is derived from an EMBL/GenBank/DDBJ whole genome shotgun (WGS) entry which is preliminary data.</text>
</comment>
<accession>A0AAE3AI87</accession>
<dbReference type="GO" id="GO:0016491">
    <property type="term" value="F:oxidoreductase activity"/>
    <property type="evidence" value="ECO:0007669"/>
    <property type="project" value="UniProtKB-KW"/>
</dbReference>
<dbReference type="Proteomes" id="UP001199319">
    <property type="component" value="Unassembled WGS sequence"/>
</dbReference>
<dbReference type="EMBL" id="JAJEPW010000071">
    <property type="protein sequence ID" value="MCC2130795.1"/>
    <property type="molecule type" value="Genomic_DNA"/>
</dbReference>
<gene>
    <name evidence="4" type="ORF">LKD37_15000</name>
</gene>
<keyword evidence="5" id="KW-1185">Reference proteome</keyword>
<evidence type="ECO:0000259" key="3">
    <source>
        <dbReference type="Pfam" id="PF00881"/>
    </source>
</evidence>
<evidence type="ECO:0000313" key="5">
    <source>
        <dbReference type="Proteomes" id="UP001199319"/>
    </source>
</evidence>
<dbReference type="AlphaFoldDB" id="A0AAE3AI87"/>
<proteinExistence type="inferred from homology"/>
<dbReference type="InterPro" id="IPR029479">
    <property type="entry name" value="Nitroreductase"/>
</dbReference>
<dbReference type="InterPro" id="IPR000415">
    <property type="entry name" value="Nitroreductase-like"/>
</dbReference>
<organism evidence="4 5">
    <name type="scientific">Brotocaccenecus cirricatena</name>
    <dbReference type="NCBI Taxonomy" id="3064195"/>
    <lineage>
        <taxon>Bacteria</taxon>
        <taxon>Bacillati</taxon>
        <taxon>Bacillota</taxon>
        <taxon>Clostridia</taxon>
        <taxon>Eubacteriales</taxon>
        <taxon>Oscillospiraceae</taxon>
        <taxon>Brotocaccenecus</taxon>
    </lineage>
</organism>
<keyword evidence="2" id="KW-0560">Oxidoreductase</keyword>
<dbReference type="Gene3D" id="3.40.109.10">
    <property type="entry name" value="NADH Oxidase"/>
    <property type="match status" value="2"/>
</dbReference>
<comment type="similarity">
    <text evidence="1">Belongs to the nitroreductase family.</text>
</comment>
<protein>
    <submittedName>
        <fullName evidence="4">Nitroreductase family protein</fullName>
    </submittedName>
</protein>
<sequence length="178" mass="19620">MTTAECIRQRVSCRRFQETPIPREDIRRVVDLARFSPSWKNTQPVRYIVIDDPALKERMARECIPGQGFNTKTINRAAALAVIAYVPGLSGQGDATLTESQAAGWEMFDAGIAAQTFCLAARDLGIGTCILGIFDADAAGRLLELEGLRPACLIAMGYPEQWKNGPGRKETEELLSFR</sequence>
<reference evidence="4" key="1">
    <citation type="submission" date="2021-10" db="EMBL/GenBank/DDBJ databases">
        <title>Anaerobic single-cell dispensing facilitates the cultivation of human gut bacteria.</title>
        <authorList>
            <person name="Afrizal A."/>
        </authorList>
    </citation>
    <scope>NUCLEOTIDE SEQUENCE</scope>
    <source>
        <strain evidence="4">CLA-AA-H272</strain>
    </source>
</reference>
<dbReference type="PANTHER" id="PTHR43673:SF10">
    <property type="entry name" value="NADH DEHYDROGENASE_NAD(P)H NITROREDUCTASE XCC3605-RELATED"/>
    <property type="match status" value="1"/>
</dbReference>
<dbReference type="SUPFAM" id="SSF55469">
    <property type="entry name" value="FMN-dependent nitroreductase-like"/>
    <property type="match status" value="1"/>
</dbReference>
<dbReference type="RefSeq" id="WP_302929925.1">
    <property type="nucleotide sequence ID" value="NZ_JAJEPW010000071.1"/>
</dbReference>